<keyword evidence="9" id="KW-0479">Metal-binding</keyword>
<keyword evidence="10" id="KW-0408">Iron</keyword>
<comment type="function">
    <text evidence="2">Catalyzes the methylthiolation of N6-threonylcarbamoyladenosine (t(6)A), leading to the formation of 2-methylthio-N6-threonylcarbamoyladenosine (ms(2)t(6)A) at position 37 in tRNAs that read codons beginning with adenine.</text>
</comment>
<dbReference type="SFLD" id="SFLDS00029">
    <property type="entry name" value="Radical_SAM"/>
    <property type="match status" value="1"/>
</dbReference>
<dbReference type="EMBL" id="UPPP01000061">
    <property type="protein sequence ID" value="VBB06094.1"/>
    <property type="molecule type" value="Genomic_DNA"/>
</dbReference>
<dbReference type="Pfam" id="PF00919">
    <property type="entry name" value="UPF0004"/>
    <property type="match status" value="1"/>
</dbReference>
<dbReference type="InterPro" id="IPR013848">
    <property type="entry name" value="Methylthiotransferase_N"/>
</dbReference>
<comment type="cofactor">
    <cofactor evidence="1">
        <name>[4Fe-4S] cluster</name>
        <dbReference type="ChEBI" id="CHEBI:49883"/>
    </cofactor>
</comment>
<dbReference type="EC" id="2.8.4.5" evidence="3"/>
<protein>
    <recommendedName>
        <fullName evidence="15">Threonylcarbamoyladenosine tRNA methylthiotransferase MtaB</fullName>
        <ecNumber evidence="3">2.8.4.5</ecNumber>
    </recommendedName>
    <alternativeName>
        <fullName evidence="12">tRNA-t(6)A37 methylthiotransferase</fullName>
    </alternativeName>
</protein>
<dbReference type="InterPro" id="IPR020612">
    <property type="entry name" value="Methylthiotransferase_CS"/>
</dbReference>
<dbReference type="OrthoDB" id="9805215at2"/>
<dbReference type="GO" id="GO:0035598">
    <property type="term" value="F:tRNA (N(6)-L-threonylcarbamoyladenosine(37)-C(2))-methylthiotransferase activity"/>
    <property type="evidence" value="ECO:0007669"/>
    <property type="project" value="UniProtKB-EC"/>
</dbReference>
<evidence type="ECO:0000259" key="16">
    <source>
        <dbReference type="PROSITE" id="PS51449"/>
    </source>
</evidence>
<organism evidence="18 19">
    <name type="scientific">Lucifera butyrica</name>
    <dbReference type="NCBI Taxonomy" id="1351585"/>
    <lineage>
        <taxon>Bacteria</taxon>
        <taxon>Bacillati</taxon>
        <taxon>Bacillota</taxon>
        <taxon>Negativicutes</taxon>
        <taxon>Veillonellales</taxon>
        <taxon>Veillonellaceae</taxon>
        <taxon>Lucifera</taxon>
    </lineage>
</organism>
<dbReference type="InterPro" id="IPR006467">
    <property type="entry name" value="MiaB-like_bact"/>
</dbReference>
<keyword evidence="6" id="KW-0808">Transferase</keyword>
<comment type="similarity">
    <text evidence="14">Belongs to the methylthiotransferase family. MtaB subfamily.</text>
</comment>
<sequence length="432" mass="48577">MPKVAFLTLGCKVNQYETEIMEGLFKQYGYQTADFTECADVYVINTCSVTHLGERKSRQAIRRAVRSNPAAVIAVTGCYAQISAEQIAAIPDVDVIIGTRERQKIVQLVEEARRSSHRINAVQDIMQADTFEDIPLFDTPGKTRAFLKIQDGCTNFCTYCIIPYARGPLRSRPLASIIREAEKLAEAGFQEIVLTGIHLGAYGRDLDGQLTLAEAVKAVLRVDGLARLRLGSLESVEVPAEIIDIMQQDPRLCPHLHLPLQAGDNRILKAMNRHYSTEEYRRLVAGLQERVPDLAVSTDIIVGFPGETDEMFNNALAFIDNMNFSRMHIFPYSRRTGTPAAEYPLQVPEEVKKKRGRQMQDLARKKKAEFTQPFIGRTMEVLFETQVNGVIDGLTRNYLRVYAANHNTVQPGMIRNVQLEKPYQDGLWGNIS</sequence>
<dbReference type="FunFam" id="3.80.30.20:FF:000001">
    <property type="entry name" value="tRNA-2-methylthio-N(6)-dimethylallyladenosine synthase 2"/>
    <property type="match status" value="1"/>
</dbReference>
<dbReference type="SMART" id="SM00729">
    <property type="entry name" value="Elp3"/>
    <property type="match status" value="1"/>
</dbReference>
<evidence type="ECO:0000313" key="18">
    <source>
        <dbReference type="EMBL" id="VBB06094.1"/>
    </source>
</evidence>
<evidence type="ECO:0000256" key="6">
    <source>
        <dbReference type="ARBA" id="ARBA00022679"/>
    </source>
</evidence>
<proteinExistence type="inferred from homology"/>
<evidence type="ECO:0000256" key="15">
    <source>
        <dbReference type="ARBA" id="ARBA00069898"/>
    </source>
</evidence>
<evidence type="ECO:0000256" key="5">
    <source>
        <dbReference type="ARBA" id="ARBA00022490"/>
    </source>
</evidence>
<dbReference type="PROSITE" id="PS51918">
    <property type="entry name" value="RADICAL_SAM"/>
    <property type="match status" value="1"/>
</dbReference>
<dbReference type="InterPro" id="IPR023404">
    <property type="entry name" value="rSAM_horseshoe"/>
</dbReference>
<dbReference type="FunFam" id="3.40.50.12160:FF:000004">
    <property type="entry name" value="Threonylcarbamoyladenosine tRNA methylthiotransferase MtaB"/>
    <property type="match status" value="1"/>
</dbReference>
<evidence type="ECO:0000256" key="2">
    <source>
        <dbReference type="ARBA" id="ARBA00002399"/>
    </source>
</evidence>
<evidence type="ECO:0000256" key="3">
    <source>
        <dbReference type="ARBA" id="ARBA00013273"/>
    </source>
</evidence>
<dbReference type="CDD" id="cd01335">
    <property type="entry name" value="Radical_SAM"/>
    <property type="match status" value="1"/>
</dbReference>
<dbReference type="Gene3D" id="3.80.30.20">
    <property type="entry name" value="tm_1862 like domain"/>
    <property type="match status" value="1"/>
</dbReference>
<dbReference type="NCBIfam" id="TIGR00089">
    <property type="entry name" value="MiaB/RimO family radical SAM methylthiotransferase"/>
    <property type="match status" value="1"/>
</dbReference>
<evidence type="ECO:0000256" key="9">
    <source>
        <dbReference type="ARBA" id="ARBA00022723"/>
    </source>
</evidence>
<dbReference type="InterPro" id="IPR038135">
    <property type="entry name" value="Methylthiotransferase_N_sf"/>
</dbReference>
<keyword evidence="8" id="KW-0819">tRNA processing</keyword>
<dbReference type="RefSeq" id="WP_122627053.1">
    <property type="nucleotide sequence ID" value="NZ_UPPP01000061.1"/>
</dbReference>
<dbReference type="PANTHER" id="PTHR11918">
    <property type="entry name" value="RADICAL SAM PROTEINS"/>
    <property type="match status" value="1"/>
</dbReference>
<dbReference type="InterPro" id="IPR006638">
    <property type="entry name" value="Elp3/MiaA/NifB-like_rSAM"/>
</dbReference>
<keyword evidence="4" id="KW-0004">4Fe-4S</keyword>
<dbReference type="PROSITE" id="PS01278">
    <property type="entry name" value="MTTASE_RADICAL"/>
    <property type="match status" value="1"/>
</dbReference>
<keyword evidence="5" id="KW-0963">Cytoplasm</keyword>
<evidence type="ECO:0000256" key="4">
    <source>
        <dbReference type="ARBA" id="ARBA00022485"/>
    </source>
</evidence>
<keyword evidence="7" id="KW-0949">S-adenosyl-L-methionine</keyword>
<dbReference type="InterPro" id="IPR058240">
    <property type="entry name" value="rSAM_sf"/>
</dbReference>
<keyword evidence="11" id="KW-0411">Iron-sulfur</keyword>
<dbReference type="InterPro" id="IPR034557">
    <property type="entry name" value="ThrcA_tRNA_MEthiotransferase"/>
</dbReference>
<evidence type="ECO:0000256" key="12">
    <source>
        <dbReference type="ARBA" id="ARBA00031213"/>
    </source>
</evidence>
<feature type="domain" description="Radical SAM core" evidence="17">
    <location>
        <begin position="139"/>
        <end position="369"/>
    </location>
</feature>
<dbReference type="SFLD" id="SFLDG01082">
    <property type="entry name" value="B12-binding_domain_containing"/>
    <property type="match status" value="1"/>
</dbReference>
<dbReference type="NCBIfam" id="TIGR01579">
    <property type="entry name" value="MiaB-like-C"/>
    <property type="match status" value="1"/>
</dbReference>
<evidence type="ECO:0000256" key="10">
    <source>
        <dbReference type="ARBA" id="ARBA00023004"/>
    </source>
</evidence>
<comment type="catalytic activity">
    <reaction evidence="13">
        <text>N(6)-L-threonylcarbamoyladenosine(37) in tRNA + (sulfur carrier)-SH + AH2 + 2 S-adenosyl-L-methionine = 2-methylsulfanyl-N(6)-L-threonylcarbamoyladenosine(37) in tRNA + (sulfur carrier)-H + 5'-deoxyadenosine + L-methionine + A + S-adenosyl-L-homocysteine + 2 H(+)</text>
        <dbReference type="Rhea" id="RHEA:37075"/>
        <dbReference type="Rhea" id="RHEA-COMP:10163"/>
        <dbReference type="Rhea" id="RHEA-COMP:11092"/>
        <dbReference type="Rhea" id="RHEA-COMP:14737"/>
        <dbReference type="Rhea" id="RHEA-COMP:14739"/>
        <dbReference type="ChEBI" id="CHEBI:13193"/>
        <dbReference type="ChEBI" id="CHEBI:15378"/>
        <dbReference type="ChEBI" id="CHEBI:17319"/>
        <dbReference type="ChEBI" id="CHEBI:17499"/>
        <dbReference type="ChEBI" id="CHEBI:29917"/>
        <dbReference type="ChEBI" id="CHEBI:57844"/>
        <dbReference type="ChEBI" id="CHEBI:57856"/>
        <dbReference type="ChEBI" id="CHEBI:59789"/>
        <dbReference type="ChEBI" id="CHEBI:64428"/>
        <dbReference type="ChEBI" id="CHEBI:74418"/>
        <dbReference type="ChEBI" id="CHEBI:74420"/>
        <dbReference type="EC" id="2.8.4.5"/>
    </reaction>
</comment>
<evidence type="ECO:0000256" key="11">
    <source>
        <dbReference type="ARBA" id="ARBA00023014"/>
    </source>
</evidence>
<evidence type="ECO:0000256" key="8">
    <source>
        <dbReference type="ARBA" id="ARBA00022694"/>
    </source>
</evidence>
<name>A0A498R3V9_9FIRM</name>
<keyword evidence="19" id="KW-1185">Reference proteome</keyword>
<dbReference type="SFLD" id="SFLDF00295">
    <property type="entry name" value="threonylcarbamoyladenosine_tRN"/>
    <property type="match status" value="1"/>
</dbReference>
<dbReference type="Gene3D" id="3.40.50.12160">
    <property type="entry name" value="Methylthiotransferase, N-terminal domain"/>
    <property type="match status" value="1"/>
</dbReference>
<dbReference type="InterPro" id="IPR007197">
    <property type="entry name" value="rSAM"/>
</dbReference>
<dbReference type="InterPro" id="IPR005839">
    <property type="entry name" value="Methylthiotransferase"/>
</dbReference>
<feature type="domain" description="MTTase N-terminal" evidence="16">
    <location>
        <begin position="2"/>
        <end position="114"/>
    </location>
</feature>
<reference evidence="18 19" key="1">
    <citation type="submission" date="2018-06" db="EMBL/GenBank/DDBJ databases">
        <authorList>
            <person name="Strepis N."/>
        </authorList>
    </citation>
    <scope>NUCLEOTIDE SEQUENCE [LARGE SCALE GENOMIC DNA]</scope>
    <source>
        <strain evidence="18">LUCI</strain>
    </source>
</reference>
<dbReference type="PANTHER" id="PTHR11918:SF45">
    <property type="entry name" value="THREONYLCARBAMOYLADENOSINE TRNA METHYLTHIOTRANSFERASE"/>
    <property type="match status" value="1"/>
</dbReference>
<dbReference type="Proteomes" id="UP000277811">
    <property type="component" value="Unassembled WGS sequence"/>
</dbReference>
<dbReference type="GO" id="GO:0046872">
    <property type="term" value="F:metal ion binding"/>
    <property type="evidence" value="ECO:0007669"/>
    <property type="project" value="UniProtKB-KW"/>
</dbReference>
<evidence type="ECO:0000313" key="19">
    <source>
        <dbReference type="Proteomes" id="UP000277811"/>
    </source>
</evidence>
<dbReference type="AlphaFoldDB" id="A0A498R3V9"/>
<evidence type="ECO:0000256" key="7">
    <source>
        <dbReference type="ARBA" id="ARBA00022691"/>
    </source>
</evidence>
<dbReference type="SUPFAM" id="SSF102114">
    <property type="entry name" value="Radical SAM enzymes"/>
    <property type="match status" value="1"/>
</dbReference>
<dbReference type="Pfam" id="PF04055">
    <property type="entry name" value="Radical_SAM"/>
    <property type="match status" value="1"/>
</dbReference>
<dbReference type="SFLD" id="SFLDG01061">
    <property type="entry name" value="methylthiotransferase"/>
    <property type="match status" value="1"/>
</dbReference>
<dbReference type="GO" id="GO:0051539">
    <property type="term" value="F:4 iron, 4 sulfur cluster binding"/>
    <property type="evidence" value="ECO:0007669"/>
    <property type="project" value="UniProtKB-KW"/>
</dbReference>
<evidence type="ECO:0000256" key="13">
    <source>
        <dbReference type="ARBA" id="ARBA00051661"/>
    </source>
</evidence>
<dbReference type="PROSITE" id="PS51449">
    <property type="entry name" value="MTTASE_N"/>
    <property type="match status" value="1"/>
</dbReference>
<evidence type="ECO:0000256" key="1">
    <source>
        <dbReference type="ARBA" id="ARBA00001966"/>
    </source>
</evidence>
<accession>A0A498R3V9</accession>
<gene>
    <name evidence="18" type="ORF">LUCI_1309</name>
</gene>
<evidence type="ECO:0000259" key="17">
    <source>
        <dbReference type="PROSITE" id="PS51918"/>
    </source>
</evidence>
<evidence type="ECO:0000256" key="14">
    <source>
        <dbReference type="ARBA" id="ARBA00061574"/>
    </source>
</evidence>